<organism evidence="2 3">
    <name type="scientific">Marinobacter mobilis</name>
    <dbReference type="NCBI Taxonomy" id="488533"/>
    <lineage>
        <taxon>Bacteria</taxon>
        <taxon>Pseudomonadati</taxon>
        <taxon>Pseudomonadota</taxon>
        <taxon>Gammaproteobacteria</taxon>
        <taxon>Pseudomonadales</taxon>
        <taxon>Marinobacteraceae</taxon>
        <taxon>Marinobacter</taxon>
    </lineage>
</organism>
<keyword evidence="1" id="KW-0175">Coiled coil</keyword>
<evidence type="ECO:0000313" key="2">
    <source>
        <dbReference type="EMBL" id="SDW99889.1"/>
    </source>
</evidence>
<dbReference type="GO" id="GO:0015562">
    <property type="term" value="F:efflux transmembrane transporter activity"/>
    <property type="evidence" value="ECO:0007669"/>
    <property type="project" value="TreeGrafter"/>
</dbReference>
<evidence type="ECO:0000313" key="3">
    <source>
        <dbReference type="Proteomes" id="UP000199675"/>
    </source>
</evidence>
<dbReference type="AlphaFoldDB" id="A0A1H2Y5N4"/>
<dbReference type="Proteomes" id="UP000199675">
    <property type="component" value="Unassembled WGS sequence"/>
</dbReference>
<evidence type="ECO:0000256" key="1">
    <source>
        <dbReference type="SAM" id="Coils"/>
    </source>
</evidence>
<keyword evidence="3" id="KW-1185">Reference proteome</keyword>
<accession>A0A1H2Y5N4</accession>
<proteinExistence type="predicted"/>
<dbReference type="STRING" id="488533.SAMN04487960_105256"/>
<gene>
    <name evidence="2" type="ORF">SAMN04487960_105256</name>
</gene>
<sequence>MTKTRKRLLPILILAIGVAGFLLLKATRPEPQTIAAQERSWRVDTLTVTLGAHRPELALYGQVQAPEMMTLAAPVAARVAERPVQEGQWVAEGELLVALEGADLQPLLAQAEADVADLRAQLSSEDIRYRNDLQAVKSEQEIVANAERQFERTRTLVDRNLASADQLEGAVDMLARARLTLAARQRALDEHGARRQSLQARLARAEASLEATRLDLRRSEVMAPFDGVVTRVVVAPGNQVGKYQSLLSVYPVDGLELRAQVPNAYREELAQALRQGEQPLARGSLGGQEFVMRRFAGESDPAGTEAIFQLTGDAGALRPGAMVPVVLQRPEVDNVLAVPYSAIYGNSGVYVVSADQRMRRLTIAQRGEVLRDNGERWALIAGPELVDGQQLIVTHLPNAIEGLKVEVVEAGDA</sequence>
<dbReference type="Gene3D" id="1.10.287.470">
    <property type="entry name" value="Helix hairpin bin"/>
    <property type="match status" value="1"/>
</dbReference>
<dbReference type="Gene3D" id="2.40.30.170">
    <property type="match status" value="1"/>
</dbReference>
<dbReference type="GO" id="GO:1990281">
    <property type="term" value="C:efflux pump complex"/>
    <property type="evidence" value="ECO:0007669"/>
    <property type="project" value="TreeGrafter"/>
</dbReference>
<name>A0A1H2Y5N4_9GAMM</name>
<dbReference type="SUPFAM" id="SSF111369">
    <property type="entry name" value="HlyD-like secretion proteins"/>
    <property type="match status" value="1"/>
</dbReference>
<dbReference type="RefSeq" id="WP_091813101.1">
    <property type="nucleotide sequence ID" value="NZ_FNNE01000005.1"/>
</dbReference>
<dbReference type="EMBL" id="FNNE01000005">
    <property type="protein sequence ID" value="SDW99889.1"/>
    <property type="molecule type" value="Genomic_DNA"/>
</dbReference>
<dbReference type="PANTHER" id="PTHR30469:SF15">
    <property type="entry name" value="HLYD FAMILY OF SECRETION PROTEINS"/>
    <property type="match status" value="1"/>
</dbReference>
<protein>
    <submittedName>
        <fullName evidence="2">HlyD family secretion protein</fullName>
    </submittedName>
</protein>
<reference evidence="2" key="1">
    <citation type="submission" date="2016-10" db="EMBL/GenBank/DDBJ databases">
        <authorList>
            <person name="de Groot N.N."/>
        </authorList>
    </citation>
    <scope>NUCLEOTIDE SEQUENCE [LARGE SCALE GENOMIC DNA]</scope>
    <source>
        <strain evidence="2">CGMCC 1.7059</strain>
    </source>
</reference>
<feature type="coiled-coil region" evidence="1">
    <location>
        <begin position="188"/>
        <end position="215"/>
    </location>
</feature>
<dbReference type="OrthoDB" id="8524475at2"/>
<dbReference type="PANTHER" id="PTHR30469">
    <property type="entry name" value="MULTIDRUG RESISTANCE PROTEIN MDTA"/>
    <property type="match status" value="1"/>
</dbReference>
<dbReference type="Gene3D" id="2.40.50.100">
    <property type="match status" value="1"/>
</dbReference>